<keyword evidence="9" id="KW-1185">Reference proteome</keyword>
<dbReference type="Proteomes" id="UP000037069">
    <property type="component" value="Unassembled WGS sequence"/>
</dbReference>
<evidence type="ECO:0000256" key="3">
    <source>
        <dbReference type="ARBA" id="ARBA00022989"/>
    </source>
</evidence>
<dbReference type="GO" id="GO:0016020">
    <property type="term" value="C:membrane"/>
    <property type="evidence" value="ECO:0007669"/>
    <property type="project" value="UniProtKB-SubCell"/>
</dbReference>
<feature type="coiled-coil region" evidence="5">
    <location>
        <begin position="34"/>
        <end position="66"/>
    </location>
</feature>
<organism evidence="8 9">
    <name type="scientific">Lucilia cuprina</name>
    <name type="common">Green bottle fly</name>
    <name type="synonym">Australian sheep blowfly</name>
    <dbReference type="NCBI Taxonomy" id="7375"/>
    <lineage>
        <taxon>Eukaryota</taxon>
        <taxon>Metazoa</taxon>
        <taxon>Ecdysozoa</taxon>
        <taxon>Arthropoda</taxon>
        <taxon>Hexapoda</taxon>
        <taxon>Insecta</taxon>
        <taxon>Pterygota</taxon>
        <taxon>Neoptera</taxon>
        <taxon>Endopterygota</taxon>
        <taxon>Diptera</taxon>
        <taxon>Brachycera</taxon>
        <taxon>Muscomorpha</taxon>
        <taxon>Oestroidea</taxon>
        <taxon>Calliphoridae</taxon>
        <taxon>Luciliinae</taxon>
        <taxon>Lucilia</taxon>
    </lineage>
</organism>
<proteinExistence type="predicted"/>
<comment type="subcellular location">
    <subcellularLocation>
        <location evidence="1">Membrane</location>
    </subcellularLocation>
</comment>
<keyword evidence="3 6" id="KW-1133">Transmembrane helix</keyword>
<protein>
    <recommendedName>
        <fullName evidence="7">TMEM205-like domain-containing protein</fullName>
    </recommendedName>
</protein>
<feature type="domain" description="TMEM205-like" evidence="7">
    <location>
        <begin position="361"/>
        <end position="460"/>
    </location>
</feature>
<dbReference type="EMBL" id="JRES01001179">
    <property type="protein sequence ID" value="KNC24767.1"/>
    <property type="molecule type" value="Genomic_DNA"/>
</dbReference>
<dbReference type="Pfam" id="PF13664">
    <property type="entry name" value="DUF4149"/>
    <property type="match status" value="1"/>
</dbReference>
<sequence>MCHNSVLENEQIEKCIENGMPTKIIKTIKYTMRKRAANEEFKQKQQQQEKEEIETLEKMQQKSENNKTEQLQTSASISKCPFGHGKFTNAANNFFSTNLTTPPRPTLIEDEFNFSNNNNNNLYERFPRQISQTDNGNNVITNLSGHCNENDANVVNSSSLLLATGEIYNEDILAKSTQLTREFAYKMQQAIRRLQTSKIYTPAAEPADESTKKTELVDETMEIIPGEQIVTEGVDEDGDEVEEVTQVTRKVVKRTMKITESRHGSIRRYLTLNDIRRCSLVGVRLLTKTAQPAHLVAIAIVTFVLLTVWPELIDGSNNGSTVSQQQYLKQQHPQSMSMSNHRQEMPAKRNDMLALIAYLGAFSTHFGAQIWMTFVSGLSLYFSLPRHMFGQCQQILFPKYFAMNAALSIIMLILYVKFLVNTWSLAKCIQLGSLALTGAIELLVRLYLAPPLLRLMHEKYKIEGTIGSGKEIGSLVQGDLVKCPHYQRIHKAFRRIHMTVAIGNMITMAASCLQLYYIAGQLQISIVY</sequence>
<evidence type="ECO:0000256" key="5">
    <source>
        <dbReference type="SAM" id="Coils"/>
    </source>
</evidence>
<dbReference type="PANTHER" id="PTHR23241:SF102">
    <property type="entry name" value="LD23009P"/>
    <property type="match status" value="1"/>
</dbReference>
<feature type="transmembrane region" description="Helical" evidence="6">
    <location>
        <begin position="293"/>
        <end position="310"/>
    </location>
</feature>
<evidence type="ECO:0000256" key="6">
    <source>
        <dbReference type="SAM" id="Phobius"/>
    </source>
</evidence>
<keyword evidence="2 6" id="KW-0812">Transmembrane</keyword>
<dbReference type="STRING" id="7375.A0A0L0BXK8"/>
<evidence type="ECO:0000256" key="4">
    <source>
        <dbReference type="ARBA" id="ARBA00023136"/>
    </source>
</evidence>
<accession>A0A0L0BXK8</accession>
<feature type="transmembrane region" description="Helical" evidence="6">
    <location>
        <begin position="355"/>
        <end position="384"/>
    </location>
</feature>
<dbReference type="AlphaFoldDB" id="A0A0L0BXK8"/>
<feature type="transmembrane region" description="Helical" evidence="6">
    <location>
        <begin position="496"/>
        <end position="519"/>
    </location>
</feature>
<keyword evidence="5" id="KW-0175">Coiled coil</keyword>
<evidence type="ECO:0000256" key="1">
    <source>
        <dbReference type="ARBA" id="ARBA00004370"/>
    </source>
</evidence>
<name>A0A0L0BXK8_LUCCU</name>
<feature type="transmembrane region" description="Helical" evidence="6">
    <location>
        <begin position="396"/>
        <end position="416"/>
    </location>
</feature>
<evidence type="ECO:0000313" key="8">
    <source>
        <dbReference type="EMBL" id="KNC24767.1"/>
    </source>
</evidence>
<evidence type="ECO:0000259" key="7">
    <source>
        <dbReference type="Pfam" id="PF13664"/>
    </source>
</evidence>
<dbReference type="OrthoDB" id="1641132at2759"/>
<evidence type="ECO:0000256" key="2">
    <source>
        <dbReference type="ARBA" id="ARBA00022692"/>
    </source>
</evidence>
<dbReference type="InterPro" id="IPR053009">
    <property type="entry name" value="Xanthocillin_Biosynth-Assoc"/>
</dbReference>
<reference evidence="8 9" key="1">
    <citation type="journal article" date="2015" name="Nat. Commun.">
        <title>Lucilia cuprina genome unlocks parasitic fly biology to underpin future interventions.</title>
        <authorList>
            <person name="Anstead C.A."/>
            <person name="Korhonen P.K."/>
            <person name="Young N.D."/>
            <person name="Hall R.S."/>
            <person name="Jex A.R."/>
            <person name="Murali S.C."/>
            <person name="Hughes D.S."/>
            <person name="Lee S.F."/>
            <person name="Perry T."/>
            <person name="Stroehlein A.J."/>
            <person name="Ansell B.R."/>
            <person name="Breugelmans B."/>
            <person name="Hofmann A."/>
            <person name="Qu J."/>
            <person name="Dugan S."/>
            <person name="Lee S.L."/>
            <person name="Chao H."/>
            <person name="Dinh H."/>
            <person name="Han Y."/>
            <person name="Doddapaneni H.V."/>
            <person name="Worley K.C."/>
            <person name="Muzny D.M."/>
            <person name="Ioannidis P."/>
            <person name="Waterhouse R.M."/>
            <person name="Zdobnov E.M."/>
            <person name="James P.J."/>
            <person name="Bagnall N.H."/>
            <person name="Kotze A.C."/>
            <person name="Gibbs R.A."/>
            <person name="Richards S."/>
            <person name="Batterham P."/>
            <person name="Gasser R.B."/>
        </authorList>
    </citation>
    <scope>NUCLEOTIDE SEQUENCE [LARGE SCALE GENOMIC DNA]</scope>
    <source>
        <strain evidence="8 9">LS</strain>
        <tissue evidence="8">Full body</tissue>
    </source>
</reference>
<dbReference type="PANTHER" id="PTHR23241">
    <property type="entry name" value="LATE EMBRYOGENESIS ABUNDANT PLANTS LEA-RELATED"/>
    <property type="match status" value="1"/>
</dbReference>
<keyword evidence="4 6" id="KW-0472">Membrane</keyword>
<dbReference type="InterPro" id="IPR025423">
    <property type="entry name" value="TMEM205-like"/>
</dbReference>
<gene>
    <name evidence="8" type="ORF">FF38_04846</name>
</gene>
<evidence type="ECO:0000313" key="9">
    <source>
        <dbReference type="Proteomes" id="UP000037069"/>
    </source>
</evidence>
<comment type="caution">
    <text evidence="8">The sequence shown here is derived from an EMBL/GenBank/DDBJ whole genome shotgun (WGS) entry which is preliminary data.</text>
</comment>